<protein>
    <submittedName>
        <fullName evidence="3">MarR family transcriptional regulator</fullName>
    </submittedName>
</protein>
<sequence length="182" mass="20024">MTYQLQRGDLMSTEAAQSHTLAGFPAAAVEFVTVMQRNRERIGQVAGLSPSELRALFRVAAEVSVTPKQLAGYLNMTTAAVTFISSRLVESGLLHRVKNPNDRRSLYLELTLLAHQMMRDVHRDFVSLLEAATSELDPAELDRFSATLQSVTRSMVRHSARADTSEPIEALRPGSTGSTTHL</sequence>
<dbReference type="InterPro" id="IPR039422">
    <property type="entry name" value="MarR/SlyA-like"/>
</dbReference>
<dbReference type="EMBL" id="SOFP01000042">
    <property type="protein sequence ID" value="TFC16263.1"/>
    <property type="molecule type" value="Genomic_DNA"/>
</dbReference>
<feature type="domain" description="HTH marR-type" evidence="2">
    <location>
        <begin position="1"/>
        <end position="153"/>
    </location>
</feature>
<dbReference type="InterPro" id="IPR000835">
    <property type="entry name" value="HTH_MarR-typ"/>
</dbReference>
<evidence type="ECO:0000259" key="2">
    <source>
        <dbReference type="PROSITE" id="PS50995"/>
    </source>
</evidence>
<dbReference type="GO" id="GO:0003700">
    <property type="term" value="F:DNA-binding transcription factor activity"/>
    <property type="evidence" value="ECO:0007669"/>
    <property type="project" value="InterPro"/>
</dbReference>
<name>A0A4R8WU08_9MICO</name>
<dbReference type="PANTHER" id="PTHR33164:SF43">
    <property type="entry name" value="HTH-TYPE TRANSCRIPTIONAL REPRESSOR YETL"/>
    <property type="match status" value="1"/>
</dbReference>
<dbReference type="InterPro" id="IPR036390">
    <property type="entry name" value="WH_DNA-bd_sf"/>
</dbReference>
<evidence type="ECO:0000313" key="4">
    <source>
        <dbReference type="Proteomes" id="UP000298412"/>
    </source>
</evidence>
<dbReference type="OrthoDB" id="162531at2"/>
<dbReference type="PANTHER" id="PTHR33164">
    <property type="entry name" value="TRANSCRIPTIONAL REGULATOR, MARR FAMILY"/>
    <property type="match status" value="1"/>
</dbReference>
<dbReference type="PROSITE" id="PS50995">
    <property type="entry name" value="HTH_MARR_2"/>
    <property type="match status" value="1"/>
</dbReference>
<accession>A0A4R8WU08</accession>
<dbReference type="Gene3D" id="1.10.10.10">
    <property type="entry name" value="Winged helix-like DNA-binding domain superfamily/Winged helix DNA-binding domain"/>
    <property type="match status" value="1"/>
</dbReference>
<dbReference type="InterPro" id="IPR036388">
    <property type="entry name" value="WH-like_DNA-bd_sf"/>
</dbReference>
<organism evidence="3 4">
    <name type="scientific">Cryobacterium algoritolerans</name>
    <dbReference type="NCBI Taxonomy" id="1259184"/>
    <lineage>
        <taxon>Bacteria</taxon>
        <taxon>Bacillati</taxon>
        <taxon>Actinomycetota</taxon>
        <taxon>Actinomycetes</taxon>
        <taxon>Micrococcales</taxon>
        <taxon>Microbacteriaceae</taxon>
        <taxon>Cryobacterium</taxon>
    </lineage>
</organism>
<evidence type="ECO:0000256" key="1">
    <source>
        <dbReference type="SAM" id="MobiDB-lite"/>
    </source>
</evidence>
<proteinExistence type="predicted"/>
<dbReference type="AlphaFoldDB" id="A0A4R8WU08"/>
<dbReference type="Proteomes" id="UP000298412">
    <property type="component" value="Unassembled WGS sequence"/>
</dbReference>
<comment type="caution">
    <text evidence="3">The sequence shown here is derived from an EMBL/GenBank/DDBJ whole genome shotgun (WGS) entry which is preliminary data.</text>
</comment>
<dbReference type="Pfam" id="PF01047">
    <property type="entry name" value="MarR"/>
    <property type="match status" value="1"/>
</dbReference>
<dbReference type="GO" id="GO:0006950">
    <property type="term" value="P:response to stress"/>
    <property type="evidence" value="ECO:0007669"/>
    <property type="project" value="TreeGrafter"/>
</dbReference>
<dbReference type="SUPFAM" id="SSF46785">
    <property type="entry name" value="Winged helix' DNA-binding domain"/>
    <property type="match status" value="1"/>
</dbReference>
<dbReference type="SMART" id="SM00347">
    <property type="entry name" value="HTH_MARR"/>
    <property type="match status" value="1"/>
</dbReference>
<gene>
    <name evidence="3" type="ORF">E3O19_07765</name>
</gene>
<reference evidence="3 4" key="1">
    <citation type="submission" date="2019-03" db="EMBL/GenBank/DDBJ databases">
        <title>Genomics of glacier-inhabiting Cryobacterium strains.</title>
        <authorList>
            <person name="Liu Q."/>
            <person name="Xin Y.-H."/>
        </authorList>
    </citation>
    <scope>NUCLEOTIDE SEQUENCE [LARGE SCALE GENOMIC DNA]</scope>
    <source>
        <strain evidence="3 4">MDT1-3</strain>
    </source>
</reference>
<keyword evidence="4" id="KW-1185">Reference proteome</keyword>
<feature type="region of interest" description="Disordered" evidence="1">
    <location>
        <begin position="158"/>
        <end position="182"/>
    </location>
</feature>
<evidence type="ECO:0000313" key="3">
    <source>
        <dbReference type="EMBL" id="TFC16263.1"/>
    </source>
</evidence>